<evidence type="ECO:0000259" key="4">
    <source>
        <dbReference type="Pfam" id="PF01048"/>
    </source>
</evidence>
<dbReference type="AlphaFoldDB" id="A0A1V6QDX0"/>
<feature type="repeat" description="ANK" evidence="2">
    <location>
        <begin position="894"/>
        <end position="926"/>
    </location>
</feature>
<dbReference type="Pfam" id="PF23239">
    <property type="entry name" value="DUF7069"/>
    <property type="match status" value="1"/>
</dbReference>
<organism evidence="8 9">
    <name type="scientific">Penicillium solitum</name>
    <dbReference type="NCBI Taxonomy" id="60172"/>
    <lineage>
        <taxon>Eukaryota</taxon>
        <taxon>Fungi</taxon>
        <taxon>Dikarya</taxon>
        <taxon>Ascomycota</taxon>
        <taxon>Pezizomycotina</taxon>
        <taxon>Eurotiomycetes</taxon>
        <taxon>Eurotiomycetidae</taxon>
        <taxon>Eurotiales</taxon>
        <taxon>Aspergillaceae</taxon>
        <taxon>Penicillium</taxon>
    </lineage>
</organism>
<dbReference type="PROSITE" id="PS50088">
    <property type="entry name" value="ANK_REPEAT"/>
    <property type="match status" value="5"/>
</dbReference>
<keyword evidence="2" id="KW-0040">ANK repeat</keyword>
<dbReference type="Gene3D" id="3.40.50.300">
    <property type="entry name" value="P-loop containing nucleotide triphosphate hydrolases"/>
    <property type="match status" value="1"/>
</dbReference>
<sequence length="1159" mass="129828">MSDPANYTVGWICALLVEYVAAQEFLDEEHEKPSFVSPNDTNDYTLGKMDEHNVVIAVLPGGDYGTASAANVATNMLNTFHNVRIGLMVGIGGGVPSEKHDVRLGDVVVSAPRDSEGGVFQYDFGKSIQEQSFQHTRFLNQPPATLRTAMTGIQAQYKRKGHKLIEAINIILDTNARLRSEYERPESITDRLFRPALSHESNCGAVSCANDASNLVLRRNRSEKDNPAIHYGLIASGNQLMKDALIRDRLAAEKEVLCFEMEAAGLMNTFPCLVIRGICDYSDSHKNKEWQGFAAMVAAAYAKDLLQRIPLSRIEAEERISVILSDVLKSTNQNSDRAYEQRERHQDEQKIRALTEQQQRCHQVFKTSNYEEQKDINPRRAEGTCQWALQSLEYIRWLDSNCNDLLWVSADPGCGKSVLARSIIDDYVRALSPEVTICYFFFKDNDDQNHLAAALCSVLHQLFSQRPHLLHYAMPSWERNGERLRQGVEDLWRVFIAATSSDVSFKTICIFDALDECCEIDRDRLIRKIQLFHCQPSSSEKDTDTCLKFLVTSRPYDHIQSHFRYFPHLHLKGEEENDQIHKEIDLFVKLEVKKLALEERLSPDIQQQLEQRLLKMEHRTYLWLHLTIGHIQIEFHRNLLSTEEAIKAMQINKLIPESVNDAYTKILSRVSSDAEAETAKKILQIIVAARRPLTTVEMAMALGIANSPQSRTAKKARIDSSVIGEKLRYYCGLFVFINSGKIFLIHQTAREFLISESNPNNKDLAYSWRLSDAERQMAQICSQYLLMEDLVCDDSRICSNTRDFFSYSAVHWSYHVSQMNLAADPEALDRVHRLYDTSGKSFSLWFPVFWKATMPHKSVPAMGALNLAAFNGHKQEVEFLLRVHKRAVFVPDSTNTYAIQWASLNGHESVVQLLLDHGARVNSKGGDYGYALVAACFKGHMKIVQLLLKRGAHVNAQGGRHGYALVAACFKGHMKIVQLLLKCGAHVNAQGGRHGYALVAACFKGHMKIVQLLLKRGAHVNAQGGRHGNALQAACAGGHDEIARLLLQEGAAVNAQGGFYGNALQAACVGGYGKIVRDLLGHGADVNAQGGKYSNALQAVCHQGWATIAQVLLEHGADKNILSDDGSIPTNVAAKHGYSVLVELLLTNRADVWTRGRNF</sequence>
<dbReference type="SMART" id="SM00248">
    <property type="entry name" value="ANK"/>
    <property type="match status" value="8"/>
</dbReference>
<dbReference type="GO" id="GO:0003824">
    <property type="term" value="F:catalytic activity"/>
    <property type="evidence" value="ECO:0007669"/>
    <property type="project" value="InterPro"/>
</dbReference>
<accession>A0A1V6QDX0</accession>
<keyword evidence="9" id="KW-1185">Reference proteome</keyword>
<dbReference type="SUPFAM" id="SSF53167">
    <property type="entry name" value="Purine and uridine phosphorylases"/>
    <property type="match status" value="1"/>
</dbReference>
<dbReference type="InterPro" id="IPR027417">
    <property type="entry name" value="P-loop_NTPase"/>
</dbReference>
<evidence type="ECO:0000259" key="6">
    <source>
        <dbReference type="Pfam" id="PF23239"/>
    </source>
</evidence>
<reference evidence="9" key="1">
    <citation type="journal article" date="2017" name="Nat. Microbiol.">
        <title>Global analysis of biosynthetic gene clusters reveals vast potential of secondary metabolite production in Penicillium species.</title>
        <authorList>
            <person name="Nielsen J.C."/>
            <person name="Grijseels S."/>
            <person name="Prigent S."/>
            <person name="Ji B."/>
            <person name="Dainat J."/>
            <person name="Nielsen K.F."/>
            <person name="Frisvad J.C."/>
            <person name="Workman M."/>
            <person name="Nielsen J."/>
        </authorList>
    </citation>
    <scope>NUCLEOTIDE SEQUENCE [LARGE SCALE GENOMIC DNA]</scope>
    <source>
        <strain evidence="9">IBT 29525</strain>
    </source>
</reference>
<feature type="repeat" description="ANK" evidence="2">
    <location>
        <begin position="927"/>
        <end position="959"/>
    </location>
</feature>
<dbReference type="STRING" id="60172.A0A1V6QDX0"/>
<feature type="domain" description="Nucleoside phosphorylase" evidence="4">
    <location>
        <begin position="22"/>
        <end position="293"/>
    </location>
</feature>
<dbReference type="InterPro" id="IPR056884">
    <property type="entry name" value="NPHP3-like_N"/>
</dbReference>
<dbReference type="InterPro" id="IPR000845">
    <property type="entry name" value="Nucleoside_phosphorylase_d"/>
</dbReference>
<name>A0A1V6QDX0_9EURO</name>
<evidence type="ECO:0000313" key="8">
    <source>
        <dbReference type="EMBL" id="OQD87404.1"/>
    </source>
</evidence>
<feature type="repeat" description="ANK" evidence="2">
    <location>
        <begin position="993"/>
        <end position="1025"/>
    </location>
</feature>
<dbReference type="InterPro" id="IPR054471">
    <property type="entry name" value="GPIID_WHD"/>
</dbReference>
<dbReference type="GO" id="GO:0009116">
    <property type="term" value="P:nucleoside metabolic process"/>
    <property type="evidence" value="ECO:0007669"/>
    <property type="project" value="InterPro"/>
</dbReference>
<dbReference type="InterPro" id="IPR002110">
    <property type="entry name" value="Ankyrin_rpt"/>
</dbReference>
<keyword evidence="3" id="KW-0732">Signal</keyword>
<dbReference type="InterPro" id="IPR035994">
    <property type="entry name" value="Nucleoside_phosphorylase_sf"/>
</dbReference>
<dbReference type="Pfam" id="PF01048">
    <property type="entry name" value="PNP_UDP_1"/>
    <property type="match status" value="1"/>
</dbReference>
<protein>
    <submittedName>
        <fullName evidence="8">Uncharacterized protein</fullName>
    </submittedName>
</protein>
<keyword evidence="1" id="KW-0677">Repeat</keyword>
<dbReference type="SUPFAM" id="SSF52540">
    <property type="entry name" value="P-loop containing nucleoside triphosphate hydrolases"/>
    <property type="match status" value="1"/>
</dbReference>
<dbReference type="InterPro" id="IPR055497">
    <property type="entry name" value="DUF7069"/>
</dbReference>
<dbReference type="Gene3D" id="3.40.50.1580">
    <property type="entry name" value="Nucleoside phosphorylase domain"/>
    <property type="match status" value="1"/>
</dbReference>
<dbReference type="InterPro" id="IPR053137">
    <property type="entry name" value="NLR-like"/>
</dbReference>
<gene>
    <name evidence="8" type="ORF">PENSOL_c078G10565</name>
</gene>
<feature type="repeat" description="ANK" evidence="2">
    <location>
        <begin position="1026"/>
        <end position="1058"/>
    </location>
</feature>
<dbReference type="InterPro" id="IPR036770">
    <property type="entry name" value="Ankyrin_rpt-contain_sf"/>
</dbReference>
<evidence type="ECO:0000256" key="2">
    <source>
        <dbReference type="PROSITE-ProRule" id="PRU00023"/>
    </source>
</evidence>
<comment type="caution">
    <text evidence="8">The sequence shown here is derived from an EMBL/GenBank/DDBJ whole genome shotgun (WGS) entry which is preliminary data.</text>
</comment>
<feature type="signal peptide" evidence="3">
    <location>
        <begin position="1"/>
        <end position="22"/>
    </location>
</feature>
<dbReference type="PANTHER" id="PTHR46082:SF11">
    <property type="entry name" value="AAA+ ATPASE DOMAIN-CONTAINING PROTEIN-RELATED"/>
    <property type="match status" value="1"/>
</dbReference>
<dbReference type="Pfam" id="PF22939">
    <property type="entry name" value="WHD_GPIID"/>
    <property type="match status" value="1"/>
</dbReference>
<evidence type="ECO:0000259" key="7">
    <source>
        <dbReference type="Pfam" id="PF24883"/>
    </source>
</evidence>
<feature type="repeat" description="ANK" evidence="2">
    <location>
        <begin position="960"/>
        <end position="992"/>
    </location>
</feature>
<evidence type="ECO:0000259" key="5">
    <source>
        <dbReference type="Pfam" id="PF22939"/>
    </source>
</evidence>
<dbReference type="PROSITE" id="PS50297">
    <property type="entry name" value="ANK_REP_REGION"/>
    <property type="match status" value="1"/>
</dbReference>
<dbReference type="SUPFAM" id="SSF48403">
    <property type="entry name" value="Ankyrin repeat"/>
    <property type="match status" value="1"/>
</dbReference>
<proteinExistence type="predicted"/>
<evidence type="ECO:0000256" key="3">
    <source>
        <dbReference type="SAM" id="SignalP"/>
    </source>
</evidence>
<evidence type="ECO:0000313" key="9">
    <source>
        <dbReference type="Proteomes" id="UP000191612"/>
    </source>
</evidence>
<dbReference type="PANTHER" id="PTHR46082">
    <property type="entry name" value="ATP/GTP-BINDING PROTEIN-RELATED"/>
    <property type="match status" value="1"/>
</dbReference>
<feature type="chain" id="PRO_5012347765" evidence="3">
    <location>
        <begin position="23"/>
        <end position="1159"/>
    </location>
</feature>
<dbReference type="Proteomes" id="UP000191612">
    <property type="component" value="Unassembled WGS sequence"/>
</dbReference>
<feature type="domain" description="Nephrocystin 3-like N-terminal" evidence="7">
    <location>
        <begin position="383"/>
        <end position="554"/>
    </location>
</feature>
<feature type="domain" description="DUF7069" evidence="6">
    <location>
        <begin position="581"/>
        <end position="638"/>
    </location>
</feature>
<dbReference type="Pfam" id="PF12796">
    <property type="entry name" value="Ank_2"/>
    <property type="match status" value="3"/>
</dbReference>
<dbReference type="EMBL" id="MDYO01000078">
    <property type="protein sequence ID" value="OQD87404.1"/>
    <property type="molecule type" value="Genomic_DNA"/>
</dbReference>
<dbReference type="Gene3D" id="1.25.40.20">
    <property type="entry name" value="Ankyrin repeat-containing domain"/>
    <property type="match status" value="1"/>
</dbReference>
<feature type="domain" description="GPI inositol-deacylase winged helix" evidence="5">
    <location>
        <begin position="677"/>
        <end position="758"/>
    </location>
</feature>
<dbReference type="Pfam" id="PF24883">
    <property type="entry name" value="NPHP3_N"/>
    <property type="match status" value="1"/>
</dbReference>
<evidence type="ECO:0000256" key="1">
    <source>
        <dbReference type="ARBA" id="ARBA00022737"/>
    </source>
</evidence>